<evidence type="ECO:0000256" key="1">
    <source>
        <dbReference type="SAM" id="MobiDB-lite"/>
    </source>
</evidence>
<accession>A0A081C1A2</accession>
<evidence type="ECO:0000313" key="2">
    <source>
        <dbReference type="EMBL" id="GAK58357.1"/>
    </source>
</evidence>
<dbReference type="EMBL" id="DF820467">
    <property type="protein sequence ID" value="GAK58357.1"/>
    <property type="molecule type" value="Genomic_DNA"/>
</dbReference>
<keyword evidence="3" id="KW-1185">Reference proteome</keyword>
<dbReference type="HOGENOM" id="CLU_1048303_0_0_0"/>
<reference evidence="2" key="1">
    <citation type="journal article" date="2015" name="PeerJ">
        <title>First genomic representation of candidate bacterial phylum KSB3 points to enhanced environmental sensing as a trigger of wastewater bulking.</title>
        <authorList>
            <person name="Sekiguchi Y."/>
            <person name="Ohashi A."/>
            <person name="Parks D.H."/>
            <person name="Yamauchi T."/>
            <person name="Tyson G.W."/>
            <person name="Hugenholtz P."/>
        </authorList>
    </citation>
    <scope>NUCLEOTIDE SEQUENCE [LARGE SCALE GENOMIC DNA]</scope>
</reference>
<protein>
    <submittedName>
        <fullName evidence="2">Membrane protein, OmpA family</fullName>
    </submittedName>
</protein>
<sequence length="265" mass="29367">MRFSESVLVKTVQIVCLCLMFLPGYPRVQNSVAAESAGANVLFILDGSGSMWGRLEYIFEVGPAVEPTALAISQDSEEWIELGEIAGGEASIDISPFVKPGDEFRYVALMDLKTHCDGDSPGADIDAVGTIGSILKTGAESSTVEQEEGQPKTETERAGAKPYAIVCVSNETDWQINYMYKWGDDPWESGSLEPNYISWYSWEYDPGETASPDFTILFDADFSNKENQKTYILERYEANQQSCEEGKVYSFKKSGKQAIDLYPEN</sequence>
<evidence type="ECO:0000313" key="3">
    <source>
        <dbReference type="Proteomes" id="UP000030661"/>
    </source>
</evidence>
<dbReference type="STRING" id="1499967.U27_05331"/>
<dbReference type="AlphaFoldDB" id="A0A081C1A2"/>
<gene>
    <name evidence="2" type="ORF">U27_05331</name>
</gene>
<organism evidence="2">
    <name type="scientific">Vecturithrix granuli</name>
    <dbReference type="NCBI Taxonomy" id="1499967"/>
    <lineage>
        <taxon>Bacteria</taxon>
        <taxon>Candidatus Moduliflexota</taxon>
        <taxon>Candidatus Vecturitrichia</taxon>
        <taxon>Candidatus Vecturitrichales</taxon>
        <taxon>Candidatus Vecturitrichaceae</taxon>
        <taxon>Candidatus Vecturithrix</taxon>
    </lineage>
</organism>
<feature type="region of interest" description="Disordered" evidence="1">
    <location>
        <begin position="138"/>
        <end position="157"/>
    </location>
</feature>
<dbReference type="Proteomes" id="UP000030661">
    <property type="component" value="Unassembled WGS sequence"/>
</dbReference>
<name>A0A081C1A2_VECG1</name>
<proteinExistence type="predicted"/>
<dbReference type="eggNOG" id="COG2885">
    <property type="taxonomic scope" value="Bacteria"/>
</dbReference>